<name>A0ABW3YM23_9ACTN</name>
<gene>
    <name evidence="1" type="ORF">ACFQ4H_26235</name>
</gene>
<evidence type="ECO:0000313" key="2">
    <source>
        <dbReference type="Proteomes" id="UP001597260"/>
    </source>
</evidence>
<reference evidence="2" key="1">
    <citation type="journal article" date="2019" name="Int. J. Syst. Evol. Microbiol.">
        <title>The Global Catalogue of Microorganisms (GCM) 10K type strain sequencing project: providing services to taxonomists for standard genome sequencing and annotation.</title>
        <authorList>
            <consortium name="The Broad Institute Genomics Platform"/>
            <consortium name="The Broad Institute Genome Sequencing Center for Infectious Disease"/>
            <person name="Wu L."/>
            <person name="Ma J."/>
        </authorList>
    </citation>
    <scope>NUCLEOTIDE SEQUENCE [LARGE SCALE GENOMIC DNA]</scope>
    <source>
        <strain evidence="2">JCM 31037</strain>
    </source>
</reference>
<protein>
    <submittedName>
        <fullName evidence="1">Uncharacterized protein</fullName>
    </submittedName>
</protein>
<accession>A0ABW3YM23</accession>
<sequence length="66" mass="7205">MAVFVDDPAGNSDGRALRKILARLDIVGDTATVHRVPAWRCLAEPEQVATELSEHLHRLRTGTTGL</sequence>
<keyword evidence="2" id="KW-1185">Reference proteome</keyword>
<dbReference type="RefSeq" id="WP_377575467.1">
    <property type="nucleotide sequence ID" value="NZ_JBHTMP010000052.1"/>
</dbReference>
<dbReference type="Proteomes" id="UP001597260">
    <property type="component" value="Unassembled WGS sequence"/>
</dbReference>
<comment type="caution">
    <text evidence="1">The sequence shown here is derived from an EMBL/GenBank/DDBJ whole genome shotgun (WGS) entry which is preliminary data.</text>
</comment>
<organism evidence="1 2">
    <name type="scientific">Micromonospora sonneratiae</name>
    <dbReference type="NCBI Taxonomy" id="1184706"/>
    <lineage>
        <taxon>Bacteria</taxon>
        <taxon>Bacillati</taxon>
        <taxon>Actinomycetota</taxon>
        <taxon>Actinomycetes</taxon>
        <taxon>Micromonosporales</taxon>
        <taxon>Micromonosporaceae</taxon>
        <taxon>Micromonospora</taxon>
    </lineage>
</organism>
<dbReference type="EMBL" id="JBHTMP010000052">
    <property type="protein sequence ID" value="MFD1324591.1"/>
    <property type="molecule type" value="Genomic_DNA"/>
</dbReference>
<evidence type="ECO:0000313" key="1">
    <source>
        <dbReference type="EMBL" id="MFD1324591.1"/>
    </source>
</evidence>
<proteinExistence type="predicted"/>